<feature type="region of interest" description="Disordered" evidence="1">
    <location>
        <begin position="53"/>
        <end position="73"/>
    </location>
</feature>
<accession>A0ABR4F1J0</accession>
<keyword evidence="3" id="KW-1185">Reference proteome</keyword>
<reference evidence="2 3" key="1">
    <citation type="submission" date="2024-03" db="EMBL/GenBank/DDBJ databases">
        <title>A high-quality draft genome sequence of Diaporthe vaccinii, a causative agent of upright dieback and viscid rot disease in cranberry plants.</title>
        <authorList>
            <person name="Sarrasin M."/>
            <person name="Lang B.F."/>
            <person name="Burger G."/>
        </authorList>
    </citation>
    <scope>NUCLEOTIDE SEQUENCE [LARGE SCALE GENOMIC DNA]</scope>
    <source>
        <strain evidence="2 3">IS7</strain>
    </source>
</reference>
<sequence>MMTRRLRTLCWPDMPQRRQQSHLIIGRQFVSEEAESYKKSLFKDYELGSSEMKTMRPRHTAETMDRTRPGAAEPMAPLSDELPLLLPLEPLEEDEPLLVEATTTPSMTGAGTGTVVHVLLDGGGRSGDQLVGDLPVLGRGRALGSGGVGVELAASRGVGGVLEGGGQLLEVLVGGDIAVLDLDDTVSVGLDRVLIGDAAGEDRGHVGGVQRGDLAPGTLILNAAVLGQEQGDAVAGVLLDLGLPAGLDEVRGVAPRVVVEGEEVGTGAVVSAVEVLELLDDVLGDIGGRVAGGDGAVAAGVDVVLDVTGDGADVGGGAGRLLVVDDLVTAEEEQGVGVVGEGVDSREHGLQVLLVGEVDARVGEEFHSLVVVLRVVDRVHTDGVDAEVLEVLDVPLETRDVNQGVSGVSGTTWLVSHATDVETLVAGPECCMRRYLTISLDGDLWGAAAARLSGLERAGASCNGSAREEQNGRYRLHVVEFEFK</sequence>
<evidence type="ECO:0000256" key="1">
    <source>
        <dbReference type="SAM" id="MobiDB-lite"/>
    </source>
</evidence>
<proteinExistence type="predicted"/>
<comment type="caution">
    <text evidence="2">The sequence shown here is derived from an EMBL/GenBank/DDBJ whole genome shotgun (WGS) entry which is preliminary data.</text>
</comment>
<organism evidence="2 3">
    <name type="scientific">Diaporthe vaccinii</name>
    <dbReference type="NCBI Taxonomy" id="105482"/>
    <lineage>
        <taxon>Eukaryota</taxon>
        <taxon>Fungi</taxon>
        <taxon>Dikarya</taxon>
        <taxon>Ascomycota</taxon>
        <taxon>Pezizomycotina</taxon>
        <taxon>Sordariomycetes</taxon>
        <taxon>Sordariomycetidae</taxon>
        <taxon>Diaporthales</taxon>
        <taxon>Diaporthaceae</taxon>
        <taxon>Diaporthe</taxon>
        <taxon>Diaporthe eres species complex</taxon>
    </lineage>
</organism>
<dbReference type="Proteomes" id="UP001600888">
    <property type="component" value="Unassembled WGS sequence"/>
</dbReference>
<gene>
    <name evidence="2" type="ORF">FJTKL_03925</name>
</gene>
<name>A0ABR4F1J0_9PEZI</name>
<feature type="compositionally biased region" description="Basic and acidic residues" evidence="1">
    <location>
        <begin position="59"/>
        <end position="68"/>
    </location>
</feature>
<dbReference type="EMBL" id="JBAWTH010000016">
    <property type="protein sequence ID" value="KAL2288563.1"/>
    <property type="molecule type" value="Genomic_DNA"/>
</dbReference>
<protein>
    <submittedName>
        <fullName evidence="2">Uncharacterized protein</fullName>
    </submittedName>
</protein>
<evidence type="ECO:0000313" key="3">
    <source>
        <dbReference type="Proteomes" id="UP001600888"/>
    </source>
</evidence>
<evidence type="ECO:0000313" key="2">
    <source>
        <dbReference type="EMBL" id="KAL2288563.1"/>
    </source>
</evidence>